<keyword evidence="1 6" id="KW-0489">Methyltransferase</keyword>
<dbReference type="Gene3D" id="3.90.1530.10">
    <property type="entry name" value="Conserved hypothetical protein from pyrococcus furiosus pfu- 392566-001, ParB domain"/>
    <property type="match status" value="1"/>
</dbReference>
<dbReference type="Pfam" id="PF02195">
    <property type="entry name" value="ParB_N"/>
    <property type="match status" value="1"/>
</dbReference>
<evidence type="ECO:0000313" key="6">
    <source>
        <dbReference type="EMBL" id="BAQ16689.1"/>
    </source>
</evidence>
<comment type="similarity">
    <text evidence="4">Belongs to the N(4)/N(6)-methyltransferase family.</text>
</comment>
<accession>A0A0A8K3W5</accession>
<dbReference type="EC" id="2.1.1.-" evidence="4"/>
<dbReference type="Pfam" id="PF01555">
    <property type="entry name" value="N6_N4_Mtase"/>
    <property type="match status" value="1"/>
</dbReference>
<evidence type="ECO:0000259" key="5">
    <source>
        <dbReference type="SMART" id="SM00470"/>
    </source>
</evidence>
<dbReference type="PIRSF" id="PIRSF036758">
    <property type="entry name" value="Aden_M_ParB"/>
    <property type="match status" value="1"/>
</dbReference>
<dbReference type="SUPFAM" id="SSF53335">
    <property type="entry name" value="S-adenosyl-L-methionine-dependent methyltransferases"/>
    <property type="match status" value="1"/>
</dbReference>
<evidence type="ECO:0000256" key="4">
    <source>
        <dbReference type="RuleBase" id="RU362026"/>
    </source>
</evidence>
<dbReference type="RefSeq" id="WP_244462691.1">
    <property type="nucleotide sequence ID" value="NZ_AP014648.1"/>
</dbReference>
<protein>
    <recommendedName>
        <fullName evidence="4">Methyltransferase</fullName>
        <ecNumber evidence="4">2.1.1.-</ecNumber>
    </recommendedName>
</protein>
<dbReference type="InterPro" id="IPR036086">
    <property type="entry name" value="ParB/Sulfiredoxin_sf"/>
</dbReference>
<organism evidence="6 7">
    <name type="scientific">Methyloceanibacter caenitepidi</name>
    <dbReference type="NCBI Taxonomy" id="1384459"/>
    <lineage>
        <taxon>Bacteria</taxon>
        <taxon>Pseudomonadati</taxon>
        <taxon>Pseudomonadota</taxon>
        <taxon>Alphaproteobacteria</taxon>
        <taxon>Hyphomicrobiales</taxon>
        <taxon>Hyphomicrobiaceae</taxon>
        <taxon>Methyloceanibacter</taxon>
    </lineage>
</organism>
<dbReference type="SMART" id="SM00470">
    <property type="entry name" value="ParB"/>
    <property type="match status" value="1"/>
</dbReference>
<keyword evidence="7" id="KW-1185">Reference proteome</keyword>
<dbReference type="REBASE" id="101016">
    <property type="entry name" value="M.Mca4ORF1231P"/>
</dbReference>
<dbReference type="AlphaFoldDB" id="A0A0A8K3W5"/>
<dbReference type="GO" id="GO:0008170">
    <property type="term" value="F:N-methyltransferase activity"/>
    <property type="evidence" value="ECO:0007669"/>
    <property type="project" value="InterPro"/>
</dbReference>
<dbReference type="GO" id="GO:0032259">
    <property type="term" value="P:methylation"/>
    <property type="evidence" value="ECO:0007669"/>
    <property type="project" value="UniProtKB-KW"/>
</dbReference>
<dbReference type="CDD" id="cd16403">
    <property type="entry name" value="ParB_N_like_MT"/>
    <property type="match status" value="1"/>
</dbReference>
<dbReference type="SUPFAM" id="SSF110849">
    <property type="entry name" value="ParB/Sulfiredoxin"/>
    <property type="match status" value="1"/>
</dbReference>
<dbReference type="PRINTS" id="PR00508">
    <property type="entry name" value="S21N4MTFRASE"/>
</dbReference>
<dbReference type="KEGG" id="mcg:GL4_1231"/>
<gene>
    <name evidence="6" type="ORF">GL4_1231</name>
</gene>
<dbReference type="STRING" id="1384459.GL4_1231"/>
<proteinExistence type="inferred from homology"/>
<dbReference type="InterPro" id="IPR015840">
    <property type="entry name" value="DNA_MeTrfase_ParB"/>
</dbReference>
<dbReference type="Proteomes" id="UP000031643">
    <property type="component" value="Chromosome"/>
</dbReference>
<dbReference type="InterPro" id="IPR029063">
    <property type="entry name" value="SAM-dependent_MTases_sf"/>
</dbReference>
<reference evidence="6 7" key="1">
    <citation type="submission" date="2014-09" db="EMBL/GenBank/DDBJ databases">
        <title>Genome sequencing of Methyloceanibacter caenitepidi Gela4.</title>
        <authorList>
            <person name="Takeuchi M."/>
            <person name="Susumu S."/>
            <person name="Kamagata Y."/>
            <person name="Oshima K."/>
            <person name="Hattori M."/>
            <person name="Iwasaki W."/>
        </authorList>
    </citation>
    <scope>NUCLEOTIDE SEQUENCE [LARGE SCALE GENOMIC DNA]</scope>
    <source>
        <strain evidence="6 7">Gela4</strain>
    </source>
</reference>
<comment type="catalytic activity">
    <reaction evidence="3">
        <text>a 2'-deoxyadenosine in DNA + S-adenosyl-L-methionine = an N(6)-methyl-2'-deoxyadenosine in DNA + S-adenosyl-L-homocysteine + H(+)</text>
        <dbReference type="Rhea" id="RHEA:15197"/>
        <dbReference type="Rhea" id="RHEA-COMP:12418"/>
        <dbReference type="Rhea" id="RHEA-COMP:12419"/>
        <dbReference type="ChEBI" id="CHEBI:15378"/>
        <dbReference type="ChEBI" id="CHEBI:57856"/>
        <dbReference type="ChEBI" id="CHEBI:59789"/>
        <dbReference type="ChEBI" id="CHEBI:90615"/>
        <dbReference type="ChEBI" id="CHEBI:90616"/>
        <dbReference type="EC" id="2.1.1.72"/>
    </reaction>
</comment>
<dbReference type="HOGENOM" id="CLU_024927_0_0_5"/>
<keyword evidence="2" id="KW-0808">Transferase</keyword>
<dbReference type="GO" id="GO:0003677">
    <property type="term" value="F:DNA binding"/>
    <property type="evidence" value="ECO:0007669"/>
    <property type="project" value="InterPro"/>
</dbReference>
<dbReference type="InterPro" id="IPR003115">
    <property type="entry name" value="ParB_N"/>
</dbReference>
<evidence type="ECO:0000313" key="7">
    <source>
        <dbReference type="Proteomes" id="UP000031643"/>
    </source>
</evidence>
<feature type="domain" description="ParB-like N-terminal" evidence="5">
    <location>
        <begin position="8"/>
        <end position="94"/>
    </location>
</feature>
<dbReference type="InterPro" id="IPR002941">
    <property type="entry name" value="DNA_methylase_N4/N6"/>
</dbReference>
<evidence type="ECO:0000256" key="2">
    <source>
        <dbReference type="ARBA" id="ARBA00022679"/>
    </source>
</evidence>
<name>A0A0A8K3W5_9HYPH</name>
<evidence type="ECO:0000256" key="1">
    <source>
        <dbReference type="ARBA" id="ARBA00022603"/>
    </source>
</evidence>
<evidence type="ECO:0000256" key="3">
    <source>
        <dbReference type="ARBA" id="ARBA00047942"/>
    </source>
</evidence>
<dbReference type="Gene3D" id="3.40.50.150">
    <property type="entry name" value="Vaccinia Virus protein VP39"/>
    <property type="match status" value="1"/>
</dbReference>
<dbReference type="EMBL" id="AP014648">
    <property type="protein sequence ID" value="BAQ16689.1"/>
    <property type="molecule type" value="Genomic_DNA"/>
</dbReference>
<dbReference type="GO" id="GO:0009007">
    <property type="term" value="F:site-specific DNA-methyltransferase (adenine-specific) activity"/>
    <property type="evidence" value="ECO:0007669"/>
    <property type="project" value="UniProtKB-EC"/>
</dbReference>
<dbReference type="InterPro" id="IPR001091">
    <property type="entry name" value="RM_Methyltransferase"/>
</dbReference>
<sequence>MKLPWVVEMLPPASLKAAKRNARAHNKAQEEAVANSVLHFGVIKPVVVDEQSRIVAGHVVWRAAKKLGLKRIPVIRVSHLSETELRAYALADNQLATKSAWDIEILSLELGELELALPAFGLDLSITGFEPAEIDAVFDTLAENPIDPADEALEPLEGPAVSWPGALFILGRHRLLIGDARDDAAFAQLMTGEVAEMGIHDPPYNVQIQGNVGGRGRIKRREFACASGEMTSAQFEGFLKDTLGLCADHSIDGAIHYVFMDWRHVSDLTNAGAEVFDELKNMCVWVKSTPGMGSFYRSEHELVFVFKHGQAPHMNNFGLGSGGRNRSNVWRYAGVNTFRAGRMDELAMHPTVKPVAMIADAMRDCSRRGSIVLDAFAGSGTTIIAAEQTGRRAFCLEIDPLYADVAIRRWQKLTKRDAILEGTGQTFDALAAGASEAPQPPKGGRRS</sequence>